<accession>A0A073JQV2</accession>
<dbReference type="EMBL" id="JOSX01000010">
    <property type="protein sequence ID" value="KEK16135.1"/>
    <property type="molecule type" value="Genomic_DNA"/>
</dbReference>
<dbReference type="AlphaFoldDB" id="A0A073JQV2"/>
<evidence type="ECO:0000313" key="3">
    <source>
        <dbReference type="EMBL" id="KEK16135.1"/>
    </source>
</evidence>
<keyword evidence="2" id="KW-0472">Membrane</keyword>
<protein>
    <submittedName>
        <fullName evidence="3">Uncharacterized protein</fullName>
    </submittedName>
</protein>
<gene>
    <name evidence="3" type="ORF">LR3_08740</name>
</gene>
<organism evidence="3 4">
    <name type="scientific">Limosilactobacillus reuteri</name>
    <name type="common">Lactobacillus reuteri</name>
    <dbReference type="NCBI Taxonomy" id="1598"/>
    <lineage>
        <taxon>Bacteria</taxon>
        <taxon>Bacillati</taxon>
        <taxon>Bacillota</taxon>
        <taxon>Bacilli</taxon>
        <taxon>Lactobacillales</taxon>
        <taxon>Lactobacillaceae</taxon>
        <taxon>Limosilactobacillus</taxon>
    </lineage>
</organism>
<dbReference type="PATRIC" id="fig|1598.90.peg.547"/>
<evidence type="ECO:0000256" key="2">
    <source>
        <dbReference type="SAM" id="Phobius"/>
    </source>
</evidence>
<keyword evidence="2" id="KW-1133">Transmembrane helix</keyword>
<proteinExistence type="predicted"/>
<evidence type="ECO:0000313" key="4">
    <source>
        <dbReference type="Proteomes" id="UP000027731"/>
    </source>
</evidence>
<comment type="caution">
    <text evidence="3">The sequence shown here is derived from an EMBL/GenBank/DDBJ whole genome shotgun (WGS) entry which is preliminary data.</text>
</comment>
<keyword evidence="1" id="KW-0175">Coiled coil</keyword>
<feature type="transmembrane region" description="Helical" evidence="2">
    <location>
        <begin position="6"/>
        <end position="24"/>
    </location>
</feature>
<evidence type="ECO:0000256" key="1">
    <source>
        <dbReference type="SAM" id="Coils"/>
    </source>
</evidence>
<feature type="coiled-coil region" evidence="1">
    <location>
        <begin position="59"/>
        <end position="96"/>
    </location>
</feature>
<dbReference type="Proteomes" id="UP000027731">
    <property type="component" value="Unassembled WGS sequence"/>
</dbReference>
<feature type="transmembrane region" description="Helical" evidence="2">
    <location>
        <begin position="45"/>
        <end position="62"/>
    </location>
</feature>
<name>A0A073JQV2_LIMRT</name>
<keyword evidence="2" id="KW-0812">Transmembrane</keyword>
<sequence>METLAGLLELAFLVSFIVAIVYGVKWFKQRKDKESDLFKKSKKKFIITCVVVVCTFIFGGMAQNSADEAEEQAETAQQQKKNKSNYKDDKEEFATQYFALGHKVEQLSSKEGSEWNDAIENSDDDFDVDSTIDTIQNNHTDEIDDVDSKLSDLHDLDQKIQKNDSVDDSDKEKIHNAYLDAKHFANHATNISGSYDDFMDKHNELDQKVADHVEELQDL</sequence>
<reference evidence="3 4" key="1">
    <citation type="submission" date="2014-06" db="EMBL/GenBank/DDBJ databases">
        <title>Genetic determinant of reutericyclin biosynthesis of Lactobacillus reuteri.</title>
        <authorList>
            <person name="Lin X."/>
            <person name="Duar R."/>
            <person name="Walter J."/>
            <person name="Gaenzle M."/>
        </authorList>
    </citation>
    <scope>NUCLEOTIDE SEQUENCE [LARGE SCALE GENOMIC DNA]</scope>
    <source>
        <strain evidence="3 4">LTH2584</strain>
    </source>
</reference>